<dbReference type="RefSeq" id="WP_148898707.1">
    <property type="nucleotide sequence ID" value="NZ_VNHY01000002.1"/>
</dbReference>
<feature type="transmembrane region" description="Helical" evidence="7">
    <location>
        <begin position="59"/>
        <end position="76"/>
    </location>
</feature>
<keyword evidence="3" id="KW-1003">Cell membrane</keyword>
<evidence type="ECO:0000256" key="7">
    <source>
        <dbReference type="SAM" id="Phobius"/>
    </source>
</evidence>
<feature type="transmembrane region" description="Helical" evidence="7">
    <location>
        <begin position="107"/>
        <end position="127"/>
    </location>
</feature>
<comment type="caution">
    <text evidence="8">The sequence shown here is derived from an EMBL/GenBank/DDBJ whole genome shotgun (WGS) entry which is preliminary data.</text>
</comment>
<accession>A0A5D3YLR5</accession>
<evidence type="ECO:0000256" key="3">
    <source>
        <dbReference type="ARBA" id="ARBA00022475"/>
    </source>
</evidence>
<dbReference type="EMBL" id="VNHY01000002">
    <property type="protein sequence ID" value="TYP93647.1"/>
    <property type="molecule type" value="Genomic_DNA"/>
</dbReference>
<evidence type="ECO:0000256" key="2">
    <source>
        <dbReference type="ARBA" id="ARBA00006679"/>
    </source>
</evidence>
<evidence type="ECO:0000256" key="6">
    <source>
        <dbReference type="ARBA" id="ARBA00023136"/>
    </source>
</evidence>
<dbReference type="Pfam" id="PF07681">
    <property type="entry name" value="DoxX"/>
    <property type="match status" value="1"/>
</dbReference>
<proteinExistence type="inferred from homology"/>
<keyword evidence="4 7" id="KW-0812">Transmembrane</keyword>
<evidence type="ECO:0000256" key="4">
    <source>
        <dbReference type="ARBA" id="ARBA00022692"/>
    </source>
</evidence>
<reference evidence="8 9" key="1">
    <citation type="submission" date="2019-07" db="EMBL/GenBank/DDBJ databases">
        <title>Genomic Encyclopedia of Archaeal and Bacterial Type Strains, Phase II (KMG-II): from individual species to whole genera.</title>
        <authorList>
            <person name="Goeker M."/>
        </authorList>
    </citation>
    <scope>NUCLEOTIDE SEQUENCE [LARGE SCALE GENOMIC DNA]</scope>
    <source>
        <strain evidence="8 9">DSM 21935</strain>
    </source>
</reference>
<dbReference type="InterPro" id="IPR051907">
    <property type="entry name" value="DoxX-like_oxidoreductase"/>
</dbReference>
<comment type="similarity">
    <text evidence="2">Belongs to the DoxX family.</text>
</comment>
<feature type="transmembrane region" description="Helical" evidence="7">
    <location>
        <begin position="83"/>
        <end position="101"/>
    </location>
</feature>
<evidence type="ECO:0000313" key="9">
    <source>
        <dbReference type="Proteomes" id="UP000324595"/>
    </source>
</evidence>
<evidence type="ECO:0000256" key="1">
    <source>
        <dbReference type="ARBA" id="ARBA00004651"/>
    </source>
</evidence>
<protein>
    <submittedName>
        <fullName evidence="8">Putative oxidoreductase</fullName>
    </submittedName>
</protein>
<dbReference type="PANTHER" id="PTHR33452:SF1">
    <property type="entry name" value="INNER MEMBRANE PROTEIN YPHA-RELATED"/>
    <property type="match status" value="1"/>
</dbReference>
<gene>
    <name evidence="8" type="ORF">LX73_1356</name>
</gene>
<comment type="subcellular location">
    <subcellularLocation>
        <location evidence="1">Cell membrane</location>
        <topology evidence="1">Multi-pass membrane protein</topology>
    </subcellularLocation>
</comment>
<name>A0A5D3YLR5_9BACT</name>
<dbReference type="PANTHER" id="PTHR33452">
    <property type="entry name" value="OXIDOREDUCTASE CATD-RELATED"/>
    <property type="match status" value="1"/>
</dbReference>
<dbReference type="GO" id="GO:0005886">
    <property type="term" value="C:plasma membrane"/>
    <property type="evidence" value="ECO:0007669"/>
    <property type="project" value="UniProtKB-SubCell"/>
</dbReference>
<organism evidence="8 9">
    <name type="scientific">Fodinibius salinus</name>
    <dbReference type="NCBI Taxonomy" id="860790"/>
    <lineage>
        <taxon>Bacteria</taxon>
        <taxon>Pseudomonadati</taxon>
        <taxon>Balneolota</taxon>
        <taxon>Balneolia</taxon>
        <taxon>Balneolales</taxon>
        <taxon>Balneolaceae</taxon>
        <taxon>Fodinibius</taxon>
    </lineage>
</organism>
<keyword evidence="6 7" id="KW-0472">Membrane</keyword>
<sequence>MLQRLKSSTLSEFVDVNTSVMLLRLFAFLMIYNHGFGKVMNVINGNFQFGDPIGLGPEVSLVLAALAEGICALLVLVGFWTRLASLILVINMAVAAFFYHLPAGDGFGGMEMALMYMLVFLIIFLLGPGDHSIDKTIQEGSA</sequence>
<dbReference type="AlphaFoldDB" id="A0A5D3YLR5"/>
<keyword evidence="5 7" id="KW-1133">Transmembrane helix</keyword>
<feature type="transmembrane region" description="Helical" evidence="7">
    <location>
        <begin position="12"/>
        <end position="32"/>
    </location>
</feature>
<keyword evidence="9" id="KW-1185">Reference proteome</keyword>
<evidence type="ECO:0000256" key="5">
    <source>
        <dbReference type="ARBA" id="ARBA00022989"/>
    </source>
</evidence>
<dbReference type="OrthoDB" id="9813193at2"/>
<dbReference type="Proteomes" id="UP000324595">
    <property type="component" value="Unassembled WGS sequence"/>
</dbReference>
<evidence type="ECO:0000313" key="8">
    <source>
        <dbReference type="EMBL" id="TYP93647.1"/>
    </source>
</evidence>
<dbReference type="InterPro" id="IPR032808">
    <property type="entry name" value="DoxX"/>
</dbReference>